<dbReference type="Pfam" id="PF09852">
    <property type="entry name" value="DUF2079"/>
    <property type="match status" value="1"/>
</dbReference>
<name>A0A7C1BFJ8_UNCW3</name>
<feature type="transmembrane region" description="Helical" evidence="1">
    <location>
        <begin position="351"/>
        <end position="374"/>
    </location>
</feature>
<evidence type="ECO:0000256" key="1">
    <source>
        <dbReference type="SAM" id="Phobius"/>
    </source>
</evidence>
<dbReference type="AlphaFoldDB" id="A0A7C1BFJ8"/>
<dbReference type="EMBL" id="DRBW01000059">
    <property type="protein sequence ID" value="HDM89888.1"/>
    <property type="molecule type" value="Genomic_DNA"/>
</dbReference>
<evidence type="ECO:0000313" key="2">
    <source>
        <dbReference type="EMBL" id="HDM89888.1"/>
    </source>
</evidence>
<feature type="transmembrane region" description="Helical" evidence="1">
    <location>
        <begin position="210"/>
        <end position="227"/>
    </location>
</feature>
<accession>A0A7C1BFJ8</accession>
<dbReference type="Proteomes" id="UP000885931">
    <property type="component" value="Unassembled WGS sequence"/>
</dbReference>
<keyword evidence="1" id="KW-1133">Transmembrane helix</keyword>
<feature type="transmembrane region" description="Helical" evidence="1">
    <location>
        <begin position="53"/>
        <end position="70"/>
    </location>
</feature>
<feature type="transmembrane region" description="Helical" evidence="1">
    <location>
        <begin position="380"/>
        <end position="399"/>
    </location>
</feature>
<organism evidence="2">
    <name type="scientific">candidate division WOR-3 bacterium</name>
    <dbReference type="NCBI Taxonomy" id="2052148"/>
    <lineage>
        <taxon>Bacteria</taxon>
        <taxon>Bacteria division WOR-3</taxon>
    </lineage>
</organism>
<sequence length="532" mass="60069">MKSGRSHIDILAAFLLIAGFLYGIALIWLKLTFPSGFCGKVLFIRLSFHELDRPLFIALSLILTGLFLRIRNLHVPITTRGAFTIGTIFFLAIATLKVLQYRFYVSSAFDLGIRANILHNLIRHGRVWDSLTGRHGFSGHFWPAAYPLSFLFLLREDPRILLILQSLAIAAVIPILHRVLESRGAGRYSLPVLLLYMVNYYVHRVSAFDFHPEALGIPLVLLSLYFFEKNRDIPASLLLISTYALKEDMAIMGLSVSLFLFFTLGKKKLAVHLALFSILYFALSLWMIERFGNLGTRFETHYGGKTFAIEKFWVPIRFFGAFGFLPLLKIRDLTLIILPFLEHISSSYRPNYLLISQYSAALLPGLFFLIARNLNEKRSGLLQLGIALSLLAYPFYYYLPPSKVSLRKSRYIDALLKKIPPGSRLSAGNHVAAHAATKDGTVLFPLFYDADFIVVDTTWKSYQPLSYREGRKVLEEILNDPDYEVISDSFGVLFIARRPKSGLSGGAHSEGWRANRVRLPGRPPAGVSSPAR</sequence>
<feature type="transmembrane region" description="Helical" evidence="1">
    <location>
        <begin position="269"/>
        <end position="288"/>
    </location>
</feature>
<gene>
    <name evidence="2" type="ORF">ENG67_01630</name>
</gene>
<protein>
    <submittedName>
        <fullName evidence="2">DUF2079 domain-containing protein</fullName>
    </submittedName>
</protein>
<dbReference type="InterPro" id="IPR018650">
    <property type="entry name" value="STSV1_Orf64"/>
</dbReference>
<proteinExistence type="predicted"/>
<reference evidence="2" key="1">
    <citation type="journal article" date="2020" name="mSystems">
        <title>Genome- and Community-Level Interaction Insights into Carbon Utilization and Element Cycling Functions of Hydrothermarchaeota in Hydrothermal Sediment.</title>
        <authorList>
            <person name="Zhou Z."/>
            <person name="Liu Y."/>
            <person name="Xu W."/>
            <person name="Pan J."/>
            <person name="Luo Z.H."/>
            <person name="Li M."/>
        </authorList>
    </citation>
    <scope>NUCLEOTIDE SEQUENCE [LARGE SCALE GENOMIC DNA]</scope>
    <source>
        <strain evidence="2">HyVt-237</strain>
    </source>
</reference>
<feature type="transmembrane region" description="Helical" evidence="1">
    <location>
        <begin position="82"/>
        <end position="101"/>
    </location>
</feature>
<feature type="transmembrane region" description="Helical" evidence="1">
    <location>
        <begin position="12"/>
        <end position="33"/>
    </location>
</feature>
<feature type="transmembrane region" description="Helical" evidence="1">
    <location>
        <begin position="233"/>
        <end position="262"/>
    </location>
</feature>
<comment type="caution">
    <text evidence="2">The sequence shown here is derived from an EMBL/GenBank/DDBJ whole genome shotgun (WGS) entry which is preliminary data.</text>
</comment>
<keyword evidence="1" id="KW-0472">Membrane</keyword>
<feature type="transmembrane region" description="Helical" evidence="1">
    <location>
        <begin position="312"/>
        <end position="330"/>
    </location>
</feature>
<keyword evidence="1" id="KW-0812">Transmembrane</keyword>
<feature type="transmembrane region" description="Helical" evidence="1">
    <location>
        <begin position="161"/>
        <end position="180"/>
    </location>
</feature>